<evidence type="ECO:0000313" key="1">
    <source>
        <dbReference type="EMBL" id="SVE59306.1"/>
    </source>
</evidence>
<feature type="non-terminal residue" evidence="1">
    <location>
        <position position="120"/>
    </location>
</feature>
<reference evidence="1" key="1">
    <citation type="submission" date="2018-05" db="EMBL/GenBank/DDBJ databases">
        <authorList>
            <person name="Lanie J.A."/>
            <person name="Ng W.-L."/>
            <person name="Kazmierczak K.M."/>
            <person name="Andrzejewski T.M."/>
            <person name="Davidsen T.M."/>
            <person name="Wayne K.J."/>
            <person name="Tettelin H."/>
            <person name="Glass J.I."/>
            <person name="Rusch D."/>
            <person name="Podicherti R."/>
            <person name="Tsui H.-C.T."/>
            <person name="Winkler M.E."/>
        </authorList>
    </citation>
    <scope>NUCLEOTIDE SEQUENCE</scope>
</reference>
<organism evidence="1">
    <name type="scientific">marine metagenome</name>
    <dbReference type="NCBI Taxonomy" id="408172"/>
    <lineage>
        <taxon>unclassified sequences</taxon>
        <taxon>metagenomes</taxon>
        <taxon>ecological metagenomes</taxon>
    </lineage>
</organism>
<proteinExistence type="predicted"/>
<gene>
    <name evidence="1" type="ORF">METZ01_LOCUS512160</name>
</gene>
<dbReference type="AlphaFoldDB" id="A0A383EQY5"/>
<dbReference type="EMBL" id="UINC01228123">
    <property type="protein sequence ID" value="SVE59306.1"/>
    <property type="molecule type" value="Genomic_DNA"/>
</dbReference>
<accession>A0A383EQY5</accession>
<protein>
    <submittedName>
        <fullName evidence="1">Uncharacterized protein</fullName>
    </submittedName>
</protein>
<sequence length="120" mass="12509">MKVIIALIVAAGALSGGYLLVQIGQLNDQVATLNNELSTAQSALNTLGDSNDDKKQDAGIKELGDRLTLLEVSKEDTDVAPAAPAGDLSEVQAQLAVHDKDIAQLKNDLKGSGQISSRLD</sequence>
<name>A0A383EQY5_9ZZZZ</name>